<evidence type="ECO:0000313" key="9">
    <source>
        <dbReference type="Proteomes" id="UP001652620"/>
    </source>
</evidence>
<reference evidence="10" key="1">
    <citation type="submission" date="2025-08" db="UniProtKB">
        <authorList>
            <consortium name="RefSeq"/>
        </authorList>
    </citation>
    <scope>IDENTIFICATION</scope>
    <source>
        <tissue evidence="10">Adult</tissue>
    </source>
</reference>
<evidence type="ECO:0000256" key="2">
    <source>
        <dbReference type="ARBA" id="ARBA00022475"/>
    </source>
</evidence>
<dbReference type="SMART" id="SM00174">
    <property type="entry name" value="RHO"/>
    <property type="match status" value="1"/>
</dbReference>
<keyword evidence="4" id="KW-0547">Nucleotide-binding</keyword>
<dbReference type="InterPro" id="IPR001806">
    <property type="entry name" value="Small_GTPase"/>
</dbReference>
<evidence type="ECO:0000256" key="6">
    <source>
        <dbReference type="ARBA" id="ARBA00023288"/>
    </source>
</evidence>
<dbReference type="NCBIfam" id="TIGR00231">
    <property type="entry name" value="small_GTP"/>
    <property type="match status" value="1"/>
</dbReference>
<feature type="compositionally biased region" description="Polar residues" evidence="8">
    <location>
        <begin position="194"/>
        <end position="210"/>
    </location>
</feature>
<keyword evidence="5" id="KW-0472">Membrane</keyword>
<evidence type="ECO:0000256" key="8">
    <source>
        <dbReference type="SAM" id="MobiDB-lite"/>
    </source>
</evidence>
<dbReference type="Pfam" id="PF00071">
    <property type="entry name" value="Ras"/>
    <property type="match status" value="1"/>
</dbReference>
<dbReference type="Proteomes" id="UP001652620">
    <property type="component" value="Chromosome 3"/>
</dbReference>
<organism evidence="9 10">
    <name type="scientific">Bactrocera dorsalis</name>
    <name type="common">Oriental fruit fly</name>
    <name type="synonym">Dacus dorsalis</name>
    <dbReference type="NCBI Taxonomy" id="27457"/>
    <lineage>
        <taxon>Eukaryota</taxon>
        <taxon>Metazoa</taxon>
        <taxon>Ecdysozoa</taxon>
        <taxon>Arthropoda</taxon>
        <taxon>Hexapoda</taxon>
        <taxon>Insecta</taxon>
        <taxon>Pterygota</taxon>
        <taxon>Neoptera</taxon>
        <taxon>Endopterygota</taxon>
        <taxon>Diptera</taxon>
        <taxon>Brachycera</taxon>
        <taxon>Muscomorpha</taxon>
        <taxon>Tephritoidea</taxon>
        <taxon>Tephritidae</taxon>
        <taxon>Bactrocera</taxon>
        <taxon>Bactrocera</taxon>
    </lineage>
</organism>
<accession>A0ABM3JIX7</accession>
<keyword evidence="9" id="KW-1185">Reference proteome</keyword>
<dbReference type="PANTHER" id="PTHR46149:SF7">
    <property type="entry name" value="GTP-BINDING PROTEIN DI-RAS2"/>
    <property type="match status" value="1"/>
</dbReference>
<evidence type="ECO:0000256" key="4">
    <source>
        <dbReference type="ARBA" id="ARBA00023134"/>
    </source>
</evidence>
<feature type="region of interest" description="Disordered" evidence="8">
    <location>
        <begin position="186"/>
        <end position="240"/>
    </location>
</feature>
<sequence length="264" mass="29395">MADLERIRLVILGGAGVGKSSIIKRFLFKTYTDKYRATVEDLFNREYDLGGVTLKVDILDTSGDMQFPAMRRLSIATAHAFMLVYASTSASSFHCVKQCFEEIREQRADFQDIPIVIAGNKSDLANTQREVRLEEVTDWVYCELPRLRAKVLECSAKENQHVSDLFKTLLSLSRFLPVGSNNDGTTGLKRRSSAYVSATSSRNKNRNASPCVSGDKKSSLVEAVDPTTSSGDAKLKPRSRSLIRRASRKTKLQINNASDDCNLQ</sequence>
<protein>
    <submittedName>
        <fullName evidence="10">GTP-binding protein Di-Ras2-like isoform X1</fullName>
    </submittedName>
</protein>
<comment type="subcellular location">
    <subcellularLocation>
        <location evidence="1">Cell membrane</location>
        <topology evidence="1">Lipid-anchor</topology>
    </subcellularLocation>
</comment>
<evidence type="ECO:0000256" key="1">
    <source>
        <dbReference type="ARBA" id="ARBA00004193"/>
    </source>
</evidence>
<evidence type="ECO:0000256" key="7">
    <source>
        <dbReference type="ARBA" id="ARBA00038061"/>
    </source>
</evidence>
<dbReference type="GeneID" id="125777751"/>
<gene>
    <name evidence="10" type="primary">LOC125777751</name>
</gene>
<dbReference type="InterPro" id="IPR005225">
    <property type="entry name" value="Small_GTP-bd"/>
</dbReference>
<dbReference type="PROSITE" id="PS51421">
    <property type="entry name" value="RAS"/>
    <property type="match status" value="1"/>
</dbReference>
<dbReference type="InterPro" id="IPR027417">
    <property type="entry name" value="P-loop_NTPase"/>
</dbReference>
<evidence type="ECO:0000256" key="5">
    <source>
        <dbReference type="ARBA" id="ARBA00023136"/>
    </source>
</evidence>
<dbReference type="InterPro" id="IPR052236">
    <property type="entry name" value="Small_GTPase_RasD"/>
</dbReference>
<dbReference type="PRINTS" id="PR00449">
    <property type="entry name" value="RASTRNSFRMNG"/>
</dbReference>
<dbReference type="Gene3D" id="3.40.50.300">
    <property type="entry name" value="P-loop containing nucleotide triphosphate hydrolases"/>
    <property type="match status" value="1"/>
</dbReference>
<dbReference type="SMART" id="SM00173">
    <property type="entry name" value="RAS"/>
    <property type="match status" value="1"/>
</dbReference>
<keyword evidence="3" id="KW-0488">Methylation</keyword>
<keyword evidence="6" id="KW-0449">Lipoprotein</keyword>
<dbReference type="PROSITE" id="PS51419">
    <property type="entry name" value="RAB"/>
    <property type="match status" value="1"/>
</dbReference>
<evidence type="ECO:0000256" key="3">
    <source>
        <dbReference type="ARBA" id="ARBA00022481"/>
    </source>
</evidence>
<dbReference type="SUPFAM" id="SSF52540">
    <property type="entry name" value="P-loop containing nucleoside triphosphate hydrolases"/>
    <property type="match status" value="1"/>
</dbReference>
<comment type="similarity">
    <text evidence="7">Belongs to the small GTPase superfamily. RasD family.</text>
</comment>
<dbReference type="PANTHER" id="PTHR46149">
    <property type="entry name" value="MIP08469P"/>
    <property type="match status" value="1"/>
</dbReference>
<keyword evidence="2" id="KW-1003">Cell membrane</keyword>
<keyword evidence="4" id="KW-0342">GTP-binding</keyword>
<proteinExistence type="inferred from homology"/>
<name>A0ABM3JIX7_BACDO</name>
<dbReference type="SMART" id="SM00175">
    <property type="entry name" value="RAB"/>
    <property type="match status" value="1"/>
</dbReference>
<dbReference type="RefSeq" id="XP_049309167.1">
    <property type="nucleotide sequence ID" value="XM_049453210.1"/>
</dbReference>
<evidence type="ECO:0000313" key="10">
    <source>
        <dbReference type="RefSeq" id="XP_049309167.1"/>
    </source>
</evidence>
<dbReference type="CDD" id="cd00876">
    <property type="entry name" value="Ras"/>
    <property type="match status" value="1"/>
</dbReference>